<evidence type="ECO:0000256" key="1">
    <source>
        <dbReference type="ARBA" id="ARBA00001971"/>
    </source>
</evidence>
<keyword evidence="8" id="KW-0812">Transmembrane</keyword>
<dbReference type="Gene3D" id="1.10.630.10">
    <property type="entry name" value="Cytochrome P450"/>
    <property type="match status" value="1"/>
</dbReference>
<evidence type="ECO:0000256" key="7">
    <source>
        <dbReference type="PIRSR" id="PIRSR602403-1"/>
    </source>
</evidence>
<dbReference type="GO" id="GO:0004497">
    <property type="term" value="F:monooxygenase activity"/>
    <property type="evidence" value="ECO:0007669"/>
    <property type="project" value="UniProtKB-KW"/>
</dbReference>
<accession>A0A9W9XNK4</accession>
<keyword evidence="3 7" id="KW-0479">Metal-binding</keyword>
<gene>
    <name evidence="9" type="ORF">N7539_000856</name>
</gene>
<feature type="binding site" description="axial binding residue" evidence="7">
    <location>
        <position position="422"/>
    </location>
    <ligand>
        <name>heme</name>
        <dbReference type="ChEBI" id="CHEBI:30413"/>
    </ligand>
    <ligandPart>
        <name>Fe</name>
        <dbReference type="ChEBI" id="CHEBI:18248"/>
    </ligandPart>
</feature>
<dbReference type="InterPro" id="IPR002403">
    <property type="entry name" value="Cyt_P450_E_grp-IV"/>
</dbReference>
<protein>
    <recommendedName>
        <fullName evidence="11">Cytochrome P450</fullName>
    </recommendedName>
</protein>
<dbReference type="SUPFAM" id="SSF48264">
    <property type="entry name" value="Cytochrome P450"/>
    <property type="match status" value="1"/>
</dbReference>
<comment type="cofactor">
    <cofactor evidence="1 7">
        <name>heme</name>
        <dbReference type="ChEBI" id="CHEBI:30413"/>
    </cofactor>
</comment>
<dbReference type="GeneID" id="81620709"/>
<reference evidence="9" key="1">
    <citation type="submission" date="2022-12" db="EMBL/GenBank/DDBJ databases">
        <authorList>
            <person name="Petersen C."/>
        </authorList>
    </citation>
    <scope>NUCLEOTIDE SEQUENCE</scope>
    <source>
        <strain evidence="9">IBT 30728</strain>
    </source>
</reference>
<evidence type="ECO:0000256" key="5">
    <source>
        <dbReference type="ARBA" id="ARBA00023004"/>
    </source>
</evidence>
<dbReference type="GO" id="GO:0016705">
    <property type="term" value="F:oxidoreductase activity, acting on paired donors, with incorporation or reduction of molecular oxygen"/>
    <property type="evidence" value="ECO:0007669"/>
    <property type="project" value="InterPro"/>
</dbReference>
<dbReference type="InterPro" id="IPR036396">
    <property type="entry name" value="Cyt_P450_sf"/>
</dbReference>
<dbReference type="GO" id="GO:0005506">
    <property type="term" value="F:iron ion binding"/>
    <property type="evidence" value="ECO:0007669"/>
    <property type="project" value="InterPro"/>
</dbReference>
<reference evidence="9" key="2">
    <citation type="journal article" date="2023" name="IMA Fungus">
        <title>Comparative genomic study of the Penicillium genus elucidates a diverse pangenome and 15 lateral gene transfer events.</title>
        <authorList>
            <person name="Petersen C."/>
            <person name="Sorensen T."/>
            <person name="Nielsen M.R."/>
            <person name="Sondergaard T.E."/>
            <person name="Sorensen J.L."/>
            <person name="Fitzpatrick D.A."/>
            <person name="Frisvad J.C."/>
            <person name="Nielsen K.L."/>
        </authorList>
    </citation>
    <scope>NUCLEOTIDE SEQUENCE</scope>
    <source>
        <strain evidence="9">IBT 30728</strain>
    </source>
</reference>
<evidence type="ECO:0000256" key="3">
    <source>
        <dbReference type="ARBA" id="ARBA00022723"/>
    </source>
</evidence>
<dbReference type="PANTHER" id="PTHR46206">
    <property type="entry name" value="CYTOCHROME P450"/>
    <property type="match status" value="1"/>
</dbReference>
<comment type="caution">
    <text evidence="9">The sequence shown here is derived from an EMBL/GenBank/DDBJ whole genome shotgun (WGS) entry which is preliminary data.</text>
</comment>
<keyword evidence="8" id="KW-1133">Transmembrane helix</keyword>
<keyword evidence="10" id="KW-1185">Reference proteome</keyword>
<evidence type="ECO:0000256" key="6">
    <source>
        <dbReference type="ARBA" id="ARBA00023033"/>
    </source>
</evidence>
<evidence type="ECO:0000256" key="4">
    <source>
        <dbReference type="ARBA" id="ARBA00023002"/>
    </source>
</evidence>
<dbReference type="GO" id="GO:0043386">
    <property type="term" value="P:mycotoxin biosynthetic process"/>
    <property type="evidence" value="ECO:0007669"/>
    <property type="project" value="UniProtKB-ARBA"/>
</dbReference>
<organism evidence="9 10">
    <name type="scientific">Penicillium diatomitis</name>
    <dbReference type="NCBI Taxonomy" id="2819901"/>
    <lineage>
        <taxon>Eukaryota</taxon>
        <taxon>Fungi</taxon>
        <taxon>Dikarya</taxon>
        <taxon>Ascomycota</taxon>
        <taxon>Pezizomycotina</taxon>
        <taxon>Eurotiomycetes</taxon>
        <taxon>Eurotiomycetidae</taxon>
        <taxon>Eurotiales</taxon>
        <taxon>Aspergillaceae</taxon>
        <taxon>Penicillium</taxon>
    </lineage>
</organism>
<proteinExistence type="inferred from homology"/>
<sequence>MEMTTPQGATPPIIQIPSHVRRSPQVNEAYSRALDEFGPVIIVPRHGRHEYIIDHRYAKDVLTDNENFTFEKAALDLLHFGFIALFDGGRFVHDLDNVVERNVQPRMNAIIDNLYPVFDSYFDELARTLPSPADDKTAVEFTDLFKFIQKAIGHAMVVLILGPQHASSETADRFVSVAVAMAHMTGMHENTNGWAWFPFLWVIVNGAWAVLFCIMPAFFFCVMPALWKTRHEHLRNGLSARHGAFVPMFDVLLAKNYHGKTGFGAIFGFVWSAIICVGMIFASIHQTAVAGFWMLIRLAEKQDEYLPEIQKQWASLISETGSLDVKTLNQMTLLDSFMREVLRTKGDSWGPIRSTRKPVQIGRYMLPKDAMCMILVNRAHTHPDNYGADGEVFDGFQWERKGRAAVQAGPEFLSFGMGRWACPGRQLAVNEIKIMLYLFFTKFDIHVKEGSVKVLNTINTTSVPPNATISLRRKL</sequence>
<keyword evidence="6" id="KW-0503">Monooxygenase</keyword>
<evidence type="ECO:0008006" key="11">
    <source>
        <dbReference type="Google" id="ProtNLM"/>
    </source>
</evidence>
<dbReference type="Pfam" id="PF00067">
    <property type="entry name" value="p450"/>
    <property type="match status" value="1"/>
</dbReference>
<dbReference type="PRINTS" id="PR00465">
    <property type="entry name" value="EP450IV"/>
</dbReference>
<dbReference type="AlphaFoldDB" id="A0A9W9XNK4"/>
<feature type="transmembrane region" description="Helical" evidence="8">
    <location>
        <begin position="194"/>
        <end position="227"/>
    </location>
</feature>
<feature type="transmembrane region" description="Helical" evidence="8">
    <location>
        <begin position="269"/>
        <end position="296"/>
    </location>
</feature>
<evidence type="ECO:0000256" key="2">
    <source>
        <dbReference type="ARBA" id="ARBA00010617"/>
    </source>
</evidence>
<dbReference type="GO" id="GO:0020037">
    <property type="term" value="F:heme binding"/>
    <property type="evidence" value="ECO:0007669"/>
    <property type="project" value="InterPro"/>
</dbReference>
<comment type="similarity">
    <text evidence="2">Belongs to the cytochrome P450 family.</text>
</comment>
<keyword evidence="5 7" id="KW-0408">Iron</keyword>
<evidence type="ECO:0000256" key="8">
    <source>
        <dbReference type="SAM" id="Phobius"/>
    </source>
</evidence>
<dbReference type="EMBL" id="JAPWDQ010000001">
    <property type="protein sequence ID" value="KAJ5495740.1"/>
    <property type="molecule type" value="Genomic_DNA"/>
</dbReference>
<dbReference type="Proteomes" id="UP001148312">
    <property type="component" value="Unassembled WGS sequence"/>
</dbReference>
<dbReference type="RefSeq" id="XP_056794753.1">
    <property type="nucleotide sequence ID" value="XM_056930460.1"/>
</dbReference>
<dbReference type="PANTHER" id="PTHR46206:SF6">
    <property type="entry name" value="CYTOCHROME P450 MONOOXYGENASE AN1598-RELATED"/>
    <property type="match status" value="1"/>
</dbReference>
<keyword evidence="4" id="KW-0560">Oxidoreductase</keyword>
<keyword evidence="7" id="KW-0349">Heme</keyword>
<dbReference type="InterPro" id="IPR001128">
    <property type="entry name" value="Cyt_P450"/>
</dbReference>
<evidence type="ECO:0000313" key="9">
    <source>
        <dbReference type="EMBL" id="KAJ5495740.1"/>
    </source>
</evidence>
<evidence type="ECO:0000313" key="10">
    <source>
        <dbReference type="Proteomes" id="UP001148312"/>
    </source>
</evidence>
<keyword evidence="8" id="KW-0472">Membrane</keyword>
<name>A0A9W9XNK4_9EURO</name>